<keyword evidence="3" id="KW-1185">Reference proteome</keyword>
<dbReference type="RefSeq" id="WP_211681178.1">
    <property type="nucleotide sequence ID" value="NZ_JAGRQH010000003.1"/>
</dbReference>
<comment type="caution">
    <text evidence="2">The sequence shown here is derived from an EMBL/GenBank/DDBJ whole genome shotgun (WGS) entry which is preliminary data.</text>
</comment>
<feature type="signal peptide" evidence="1">
    <location>
        <begin position="1"/>
        <end position="26"/>
    </location>
</feature>
<protein>
    <submittedName>
        <fullName evidence="2">DUF2125 domain-containing protein</fullName>
    </submittedName>
</protein>
<proteinExistence type="predicted"/>
<keyword evidence="1" id="KW-0732">Signal</keyword>
<evidence type="ECO:0000313" key="3">
    <source>
        <dbReference type="Proteomes" id="UP000677812"/>
    </source>
</evidence>
<evidence type="ECO:0000313" key="2">
    <source>
        <dbReference type="EMBL" id="MBR0559562.1"/>
    </source>
</evidence>
<dbReference type="EMBL" id="JAGRQH010000003">
    <property type="protein sequence ID" value="MBR0559562.1"/>
    <property type="molecule type" value="Genomic_DNA"/>
</dbReference>
<evidence type="ECO:0000256" key="1">
    <source>
        <dbReference type="SAM" id="SignalP"/>
    </source>
</evidence>
<name>A0ABS5E6N5_9PROT</name>
<organism evidence="2 3">
    <name type="scientific">Neokomagataea anthophila</name>
    <dbReference type="NCBI Taxonomy" id="2826925"/>
    <lineage>
        <taxon>Bacteria</taxon>
        <taxon>Pseudomonadati</taxon>
        <taxon>Pseudomonadota</taxon>
        <taxon>Alphaproteobacteria</taxon>
        <taxon>Acetobacterales</taxon>
        <taxon>Acetobacteraceae</taxon>
        <taxon>Neokomagataea</taxon>
    </lineage>
</organism>
<dbReference type="Proteomes" id="UP000677812">
    <property type="component" value="Unassembled WGS sequence"/>
</dbReference>
<feature type="chain" id="PRO_5046464788" evidence="1">
    <location>
        <begin position="27"/>
        <end position="284"/>
    </location>
</feature>
<gene>
    <name evidence="2" type="ORF">KB213_05760</name>
</gene>
<sequence>MPRYTATLLCSALSLTAAIGMPHLHAETLPSLPDTCFTYHLEAPQRSAHGFTASSLHASLTGTGATLTTGPVRVNDTDNTFSSAELETLNAATAFAALSLVQGKPSASCHLNLPPPHGSLSVHWHNTLITNAHHTININDLTLTESERNKNIHAQIALEGVKDSTTTLIPSQLTTDLSIQSHTSTPFITINSLHATNGTNALTGTGTVQTATNPLASTVDLHISLTNVDDLLGQLRQTAPARVTTALTIARLMGRANGNTTEWDIGLHNGVATINNVPLPLPTH</sequence>
<reference evidence="2 3" key="1">
    <citation type="submission" date="2021-04" db="EMBL/GenBank/DDBJ databases">
        <title>The complete genome sequence of Neokomagataea sp. TBRC 2177.</title>
        <authorList>
            <person name="Charoenyingcharoen P."/>
            <person name="Yukphan P."/>
        </authorList>
    </citation>
    <scope>NUCLEOTIDE SEQUENCE [LARGE SCALE GENOMIC DNA]</scope>
    <source>
        <strain evidence="2 3">TBRC 2177</strain>
    </source>
</reference>
<accession>A0ABS5E6N5</accession>